<organism evidence="2 3">
    <name type="scientific">candidate division WOR-3 bacterium</name>
    <dbReference type="NCBI Taxonomy" id="2052148"/>
    <lineage>
        <taxon>Bacteria</taxon>
        <taxon>Bacteria division WOR-3</taxon>
    </lineage>
</organism>
<proteinExistence type="predicted"/>
<dbReference type="Gene3D" id="3.20.20.70">
    <property type="entry name" value="Aldolase class I"/>
    <property type="match status" value="1"/>
</dbReference>
<dbReference type="AlphaFoldDB" id="A0A660SGB3"/>
<dbReference type="Pfam" id="PF04459">
    <property type="entry name" value="DUF512"/>
    <property type="match status" value="1"/>
</dbReference>
<dbReference type="Proteomes" id="UP000268469">
    <property type="component" value="Unassembled WGS sequence"/>
</dbReference>
<dbReference type="InterPro" id="IPR058240">
    <property type="entry name" value="rSAM_sf"/>
</dbReference>
<reference evidence="2 3" key="1">
    <citation type="submission" date="2018-06" db="EMBL/GenBank/DDBJ databases">
        <title>Extensive metabolic versatility and redundancy in microbially diverse, dynamic hydrothermal sediments.</title>
        <authorList>
            <person name="Dombrowski N."/>
            <person name="Teske A."/>
            <person name="Baker B.J."/>
        </authorList>
    </citation>
    <scope>NUCLEOTIDE SEQUENCE [LARGE SCALE GENOMIC DNA]</scope>
    <source>
        <strain evidence="2">B36_G15</strain>
    </source>
</reference>
<dbReference type="InterPro" id="IPR001478">
    <property type="entry name" value="PDZ"/>
</dbReference>
<dbReference type="InterPro" id="IPR036034">
    <property type="entry name" value="PDZ_sf"/>
</dbReference>
<name>A0A660SGB3_UNCW3</name>
<dbReference type="Pfam" id="PF19238">
    <property type="entry name" value="Radical_SAM_2"/>
    <property type="match status" value="1"/>
</dbReference>
<evidence type="ECO:0000313" key="3">
    <source>
        <dbReference type="Proteomes" id="UP000268469"/>
    </source>
</evidence>
<feature type="domain" description="PDZ" evidence="1">
    <location>
        <begin position="1"/>
        <end position="53"/>
    </location>
</feature>
<dbReference type="InterPro" id="IPR007549">
    <property type="entry name" value="DUF512"/>
</dbReference>
<dbReference type="Gene3D" id="2.30.42.10">
    <property type="match status" value="1"/>
</dbReference>
<dbReference type="InterPro" id="IPR013785">
    <property type="entry name" value="Aldolase_TIM"/>
</dbReference>
<evidence type="ECO:0000313" key="2">
    <source>
        <dbReference type="EMBL" id="RKX69737.1"/>
    </source>
</evidence>
<evidence type="ECO:0000259" key="1">
    <source>
        <dbReference type="PROSITE" id="PS50106"/>
    </source>
</evidence>
<dbReference type="SUPFAM" id="SSF50156">
    <property type="entry name" value="PDZ domain-like"/>
    <property type="match status" value="1"/>
</dbReference>
<dbReference type="SUPFAM" id="SSF102114">
    <property type="entry name" value="Radical SAM enzymes"/>
    <property type="match status" value="1"/>
</dbReference>
<gene>
    <name evidence="2" type="ORF">DRP53_07240</name>
</gene>
<dbReference type="PROSITE" id="PS50106">
    <property type="entry name" value="PDZ"/>
    <property type="match status" value="1"/>
</dbReference>
<dbReference type="EMBL" id="QNBE01000068">
    <property type="protein sequence ID" value="RKX69737.1"/>
    <property type="molecule type" value="Genomic_DNA"/>
</dbReference>
<accession>A0A660SGB3</accession>
<protein>
    <recommendedName>
        <fullName evidence="1">PDZ domain-containing protein</fullName>
    </recommendedName>
</protein>
<comment type="caution">
    <text evidence="2">The sequence shown here is derived from an EMBL/GenBank/DDBJ whole genome shotgun (WGS) entry which is preliminary data.</text>
</comment>
<dbReference type="InterPro" id="IPR045375">
    <property type="entry name" value="Put_radical_SAM-like_N"/>
</dbReference>
<sequence>MEIIEIEKNSPSYEAGIRIGDRIVRIDGRSNPDFLDIYLYREEPVEIEVLRNGSRRRFFLPHLSGIRVRGEYRSCQNRCFFCFVDGLPKGLRKSLYFKDDDYRLSFLFGNYISMTNLTPSDLDRIISLSLSPLYISVHTTDPYLRQKLFGNVRAGEIMDQLRILAENGIAFHTQIVVIPGYNDGDLLRRTIDDLIPFSPSLRSVAIVPAGRTRYNLDRIPATTPTYAQKLIGQFESEWRRYGDLIQLADEYYLLAGLPVPPASAYGEFPQLENGCGMVAKLYQELSNLTGMASAPVDLYLITGSSPRDFLAPLLAKLNLPEDRVIRIENRLFGPTVWVSGLIPGTDLLNQIKGRSGRFLIPTDAVADGEFIDGVPVDSYPSFLLAPASIPDLIELVNQL</sequence>